<feature type="compositionally biased region" description="Low complexity" evidence="8">
    <location>
        <begin position="333"/>
        <end position="363"/>
    </location>
</feature>
<feature type="compositionally biased region" description="Polar residues" evidence="8">
    <location>
        <begin position="153"/>
        <end position="164"/>
    </location>
</feature>
<evidence type="ECO:0000259" key="9">
    <source>
        <dbReference type="PROSITE" id="PS51312"/>
    </source>
</evidence>
<dbReference type="Gene3D" id="6.10.140.820">
    <property type="match status" value="1"/>
</dbReference>
<protein>
    <submittedName>
        <fullName evidence="11">Uncharacterized protein</fullName>
    </submittedName>
</protein>
<evidence type="ECO:0000313" key="12">
    <source>
        <dbReference type="Proteomes" id="UP001590951"/>
    </source>
</evidence>
<dbReference type="InterPro" id="IPR017916">
    <property type="entry name" value="SB_dom"/>
</dbReference>
<evidence type="ECO:0000313" key="11">
    <source>
        <dbReference type="EMBL" id="KAL2056056.1"/>
    </source>
</evidence>
<keyword evidence="4" id="KW-0967">Endosome</keyword>
<feature type="compositionally biased region" description="Polar residues" evidence="8">
    <location>
        <begin position="226"/>
        <end position="236"/>
    </location>
</feature>
<evidence type="ECO:0000256" key="7">
    <source>
        <dbReference type="PROSITE-ProRule" id="PRU00644"/>
    </source>
</evidence>
<proteinExistence type="inferred from homology"/>
<dbReference type="CDD" id="cd11685">
    <property type="entry name" value="UEV_TSG101-like"/>
    <property type="match status" value="1"/>
</dbReference>
<feature type="compositionally biased region" description="Pro residues" evidence="8">
    <location>
        <begin position="389"/>
        <end position="398"/>
    </location>
</feature>
<comment type="similarity">
    <text evidence="2">Belongs to the ubiquitin-conjugating enzyme family. UEV subfamily.</text>
</comment>
<feature type="compositionally biased region" description="Pro residues" evidence="8">
    <location>
        <begin position="165"/>
        <end position="174"/>
    </location>
</feature>
<keyword evidence="5 7" id="KW-0653">Protein transport</keyword>
<feature type="region of interest" description="Disordered" evidence="8">
    <location>
        <begin position="153"/>
        <end position="401"/>
    </location>
</feature>
<sequence>MGAVPQRVLNWLHGALTSEYRNVDRTYSDVAQTLSYNPNFSLRTDVYTYENGGSSLLLNMQGILPISFRGKTYAFPISIWMPQEYPNAGPIGFVTPTADMVVRPGQYVSGEGKIYHPYLASWRDDRSSLSGFLSILQDIFAREPPLIARQEQMPRQAQFAQQNGTPPPVPPLPPELGRQEHHEKPPQSSGSQNPPHPPQKPFNARGQPTPKNDGPPPLPPLPTRPESQFGSAQPVNENGYARAPQPVPRQAPQRTSRLQGGYAPYAQANQKIQYAGQPVRQEPLSPLSPSTRRDNFTAPVMAPNQSQYSQQGPPPSRPGYFTNPNPPVYQDGQQHAPHPQIHQQPPLQQHQRQPYPSQQPSPQAARTKPPEDLLTSPFETPLPTQPTDIAPPPLPPNPQKDALLSALSQTLTQQIHSTHASNLSALPPLRAQQAALKSTLNAINAEMSQLNDLEALLSSNEAILHRAMRDADKMVDDAKSRKVPIVDEVLVAPTMVAGQLYASVAEERAIEESRAVLGKALDKGRIGGGVWAKQTRSLAREEFLKKALIKKISRGMGLVEDERWV</sequence>
<keyword evidence="3 7" id="KW-0813">Transport</keyword>
<dbReference type="PANTHER" id="PTHR23306">
    <property type="entry name" value="TUMOR SUSCEPTIBILITY GENE 101 PROTEIN-RELATED"/>
    <property type="match status" value="1"/>
</dbReference>
<keyword evidence="6" id="KW-0175">Coiled coil</keyword>
<dbReference type="Pfam" id="PF09454">
    <property type="entry name" value="Vps23_core"/>
    <property type="match status" value="1"/>
</dbReference>
<feature type="domain" description="UEV" evidence="10">
    <location>
        <begin position="7"/>
        <end position="150"/>
    </location>
</feature>
<name>A0ABR4BGU8_9LECA</name>
<feature type="domain" description="SB" evidence="9">
    <location>
        <begin position="494"/>
        <end position="562"/>
    </location>
</feature>
<dbReference type="InterPro" id="IPR008883">
    <property type="entry name" value="UEV_N"/>
</dbReference>
<dbReference type="InterPro" id="IPR037202">
    <property type="entry name" value="ESCRT_assembly_dom"/>
</dbReference>
<dbReference type="PROSITE" id="PS51312">
    <property type="entry name" value="SB"/>
    <property type="match status" value="1"/>
</dbReference>
<comment type="caution">
    <text evidence="11">The sequence shown here is derived from an EMBL/GenBank/DDBJ whole genome shotgun (WGS) entry which is preliminary data.</text>
</comment>
<accession>A0ABR4BGU8</accession>
<dbReference type="Gene3D" id="3.10.110.10">
    <property type="entry name" value="Ubiquitin Conjugating Enzyme"/>
    <property type="match status" value="1"/>
</dbReference>
<evidence type="ECO:0000256" key="4">
    <source>
        <dbReference type="ARBA" id="ARBA00022753"/>
    </source>
</evidence>
<reference evidence="11 12" key="1">
    <citation type="submission" date="2024-09" db="EMBL/GenBank/DDBJ databases">
        <title>Rethinking Asexuality: The Enigmatic Case of Functional Sexual Genes in Lepraria (Stereocaulaceae).</title>
        <authorList>
            <person name="Doellman M."/>
            <person name="Sun Y."/>
            <person name="Barcenas-Pena A."/>
            <person name="Lumbsch H.T."/>
            <person name="Grewe F."/>
        </authorList>
    </citation>
    <scope>NUCLEOTIDE SEQUENCE [LARGE SCALE GENOMIC DNA]</scope>
    <source>
        <strain evidence="11 12">Grewe 0041</strain>
    </source>
</reference>
<gene>
    <name evidence="11" type="ORF">ABVK25_003698</name>
</gene>
<dbReference type="Proteomes" id="UP001590951">
    <property type="component" value="Unassembled WGS sequence"/>
</dbReference>
<evidence type="ECO:0000256" key="3">
    <source>
        <dbReference type="ARBA" id="ARBA00022448"/>
    </source>
</evidence>
<feature type="compositionally biased region" description="Pro residues" evidence="8">
    <location>
        <begin position="213"/>
        <end position="223"/>
    </location>
</feature>
<evidence type="ECO:0000256" key="8">
    <source>
        <dbReference type="SAM" id="MobiDB-lite"/>
    </source>
</evidence>
<dbReference type="PROSITE" id="PS51322">
    <property type="entry name" value="UEV"/>
    <property type="match status" value="1"/>
</dbReference>
<dbReference type="PANTHER" id="PTHR23306:SF3">
    <property type="entry name" value="TUMOR SUPPRESSOR PROTEIN 101"/>
    <property type="match status" value="1"/>
</dbReference>
<dbReference type="SUPFAM" id="SSF140111">
    <property type="entry name" value="Endosomal sorting complex assembly domain"/>
    <property type="match status" value="1"/>
</dbReference>
<evidence type="ECO:0000256" key="2">
    <source>
        <dbReference type="ARBA" id="ARBA00009594"/>
    </source>
</evidence>
<dbReference type="EMBL" id="JBHFEH010000009">
    <property type="protein sequence ID" value="KAL2056056.1"/>
    <property type="molecule type" value="Genomic_DNA"/>
</dbReference>
<evidence type="ECO:0000259" key="10">
    <source>
        <dbReference type="PROSITE" id="PS51322"/>
    </source>
</evidence>
<dbReference type="SUPFAM" id="SSF54495">
    <property type="entry name" value="UBC-like"/>
    <property type="match status" value="1"/>
</dbReference>
<dbReference type="InterPro" id="IPR052070">
    <property type="entry name" value="ESCRT-I_UEV_domain"/>
</dbReference>
<comment type="subcellular location">
    <subcellularLocation>
        <location evidence="1">Endosome</location>
    </subcellularLocation>
</comment>
<dbReference type="InterPro" id="IPR016135">
    <property type="entry name" value="UBQ-conjugating_enzyme/RWD"/>
</dbReference>
<evidence type="ECO:0000256" key="6">
    <source>
        <dbReference type="ARBA" id="ARBA00023054"/>
    </source>
</evidence>
<evidence type="ECO:0000256" key="5">
    <source>
        <dbReference type="ARBA" id="ARBA00022927"/>
    </source>
</evidence>
<feature type="compositionally biased region" description="Low complexity" evidence="8">
    <location>
        <begin position="241"/>
        <end position="254"/>
    </location>
</feature>
<evidence type="ECO:0000256" key="1">
    <source>
        <dbReference type="ARBA" id="ARBA00004177"/>
    </source>
</evidence>
<dbReference type="Pfam" id="PF05743">
    <property type="entry name" value="UEV"/>
    <property type="match status" value="1"/>
</dbReference>
<keyword evidence="12" id="KW-1185">Reference proteome</keyword>
<organism evidence="11 12">
    <name type="scientific">Lepraria finkii</name>
    <dbReference type="NCBI Taxonomy" id="1340010"/>
    <lineage>
        <taxon>Eukaryota</taxon>
        <taxon>Fungi</taxon>
        <taxon>Dikarya</taxon>
        <taxon>Ascomycota</taxon>
        <taxon>Pezizomycotina</taxon>
        <taxon>Lecanoromycetes</taxon>
        <taxon>OSLEUM clade</taxon>
        <taxon>Lecanoromycetidae</taxon>
        <taxon>Lecanorales</taxon>
        <taxon>Lecanorineae</taxon>
        <taxon>Stereocaulaceae</taxon>
        <taxon>Lepraria</taxon>
    </lineage>
</organism>